<evidence type="ECO:0008006" key="3">
    <source>
        <dbReference type="Google" id="ProtNLM"/>
    </source>
</evidence>
<dbReference type="Proteomes" id="UP000218334">
    <property type="component" value="Unassembled WGS sequence"/>
</dbReference>
<proteinExistence type="predicted"/>
<sequence length="630" mass="71927">MPRRVLTPATLALSRIIGQPLLSGLKSICVLTSNSDLNIDRIAPSDSQEEILPQNIDCISDHGGTISEEIPDSFKLSEFWSSWDAPLVNWPDQHSTSADSNRVSDDSEEDIIFPEVTISAVTETRQAESSIEVPNQRSYTGRKPVISFSLADIPCATSEHYILKNYDFGTAYGRLRQVWNRNDDSNIQDELLRHEENDREMRQKALVGNRIVDTYLPPRRVWDLYSNRVVPWWNVGIWPQPISHAWVDEKDRVDVWTPINGKEWPVPIPKGASPNQIRIEMLNLGAEYTWLDVVCLRQKGGQREDLRAEEWRLDVPTIGRVYCMEKVVIYASGLGLPLSLMEGDFDSDRCWFRRAWTLQEGRWDRIMAGDTPDGPMHAKPIDDDENYETEMLTRFHREVKSMEHWRGGDIFSALERMQNRMSTNPVDKVAGLAFLLWPKTIPAYHESESLEDAWTAMVNATDTDGQLLLLFLYPKAGLGCKKWRPTWAQVMTEPLPTYGISCSGGVERDDETDEDWFEGPCIEKGHVRRLDGSAERDDLREIRGELVVEGADGMAHTFSIHVNHRYPIPEDTYVLLGVRAAFSDPSAPHQWVVGRRLPDQRFEKVSVFGTHWGESLQNLGITVYSRHILV</sequence>
<name>A0A2H3B176_9AGAR</name>
<gene>
    <name evidence="1" type="ORF">ARMSODRAFT_978903</name>
</gene>
<evidence type="ECO:0000313" key="2">
    <source>
        <dbReference type="Proteomes" id="UP000218334"/>
    </source>
</evidence>
<accession>A0A2H3B176</accession>
<evidence type="ECO:0000313" key="1">
    <source>
        <dbReference type="EMBL" id="PBK64651.1"/>
    </source>
</evidence>
<dbReference type="AlphaFoldDB" id="A0A2H3B176"/>
<protein>
    <recommendedName>
        <fullName evidence="3">Heterokaryon incompatibility domain-containing protein</fullName>
    </recommendedName>
</protein>
<dbReference type="EMBL" id="KZ293450">
    <property type="protein sequence ID" value="PBK64651.1"/>
    <property type="molecule type" value="Genomic_DNA"/>
</dbReference>
<reference evidence="2" key="1">
    <citation type="journal article" date="2017" name="Nat. Ecol. Evol.">
        <title>Genome expansion and lineage-specific genetic innovations in the forest pathogenic fungi Armillaria.</title>
        <authorList>
            <person name="Sipos G."/>
            <person name="Prasanna A.N."/>
            <person name="Walter M.C."/>
            <person name="O'Connor E."/>
            <person name="Balint B."/>
            <person name="Krizsan K."/>
            <person name="Kiss B."/>
            <person name="Hess J."/>
            <person name="Varga T."/>
            <person name="Slot J."/>
            <person name="Riley R."/>
            <person name="Boka B."/>
            <person name="Rigling D."/>
            <person name="Barry K."/>
            <person name="Lee J."/>
            <person name="Mihaltcheva S."/>
            <person name="LaButti K."/>
            <person name="Lipzen A."/>
            <person name="Waldron R."/>
            <person name="Moloney N.M."/>
            <person name="Sperisen C."/>
            <person name="Kredics L."/>
            <person name="Vagvoelgyi C."/>
            <person name="Patrignani A."/>
            <person name="Fitzpatrick D."/>
            <person name="Nagy I."/>
            <person name="Doyle S."/>
            <person name="Anderson J.B."/>
            <person name="Grigoriev I.V."/>
            <person name="Gueldener U."/>
            <person name="Muensterkoetter M."/>
            <person name="Nagy L.G."/>
        </authorList>
    </citation>
    <scope>NUCLEOTIDE SEQUENCE [LARGE SCALE GENOMIC DNA]</scope>
    <source>
        <strain evidence="2">28-4</strain>
    </source>
</reference>
<keyword evidence="2" id="KW-1185">Reference proteome</keyword>
<organism evidence="1 2">
    <name type="scientific">Armillaria solidipes</name>
    <dbReference type="NCBI Taxonomy" id="1076256"/>
    <lineage>
        <taxon>Eukaryota</taxon>
        <taxon>Fungi</taxon>
        <taxon>Dikarya</taxon>
        <taxon>Basidiomycota</taxon>
        <taxon>Agaricomycotina</taxon>
        <taxon>Agaricomycetes</taxon>
        <taxon>Agaricomycetidae</taxon>
        <taxon>Agaricales</taxon>
        <taxon>Marasmiineae</taxon>
        <taxon>Physalacriaceae</taxon>
        <taxon>Armillaria</taxon>
    </lineage>
</organism>